<dbReference type="EMBL" id="BQNB010008718">
    <property type="protein sequence ID" value="GJS53342.1"/>
    <property type="molecule type" value="Genomic_DNA"/>
</dbReference>
<evidence type="ECO:0000313" key="2">
    <source>
        <dbReference type="EMBL" id="GJS53342.1"/>
    </source>
</evidence>
<dbReference type="Proteomes" id="UP001151760">
    <property type="component" value="Unassembled WGS sequence"/>
</dbReference>
<comment type="caution">
    <text evidence="2">The sequence shown here is derived from an EMBL/GenBank/DDBJ whole genome shotgun (WGS) entry which is preliminary data.</text>
</comment>
<organism evidence="2 3">
    <name type="scientific">Tanacetum coccineum</name>
    <dbReference type="NCBI Taxonomy" id="301880"/>
    <lineage>
        <taxon>Eukaryota</taxon>
        <taxon>Viridiplantae</taxon>
        <taxon>Streptophyta</taxon>
        <taxon>Embryophyta</taxon>
        <taxon>Tracheophyta</taxon>
        <taxon>Spermatophyta</taxon>
        <taxon>Magnoliopsida</taxon>
        <taxon>eudicotyledons</taxon>
        <taxon>Gunneridae</taxon>
        <taxon>Pentapetalae</taxon>
        <taxon>asterids</taxon>
        <taxon>campanulids</taxon>
        <taxon>Asterales</taxon>
        <taxon>Asteraceae</taxon>
        <taxon>Asteroideae</taxon>
        <taxon>Anthemideae</taxon>
        <taxon>Anthemidinae</taxon>
        <taxon>Tanacetum</taxon>
    </lineage>
</organism>
<feature type="region of interest" description="Disordered" evidence="1">
    <location>
        <begin position="55"/>
        <end position="91"/>
    </location>
</feature>
<evidence type="ECO:0000256" key="1">
    <source>
        <dbReference type="SAM" id="MobiDB-lite"/>
    </source>
</evidence>
<keyword evidence="3" id="KW-1185">Reference proteome</keyword>
<name>A0ABQ4WK99_9ASTR</name>
<gene>
    <name evidence="2" type="ORF">Tco_0626704</name>
</gene>
<feature type="non-terminal residue" evidence="2">
    <location>
        <position position="138"/>
    </location>
</feature>
<reference evidence="2" key="2">
    <citation type="submission" date="2022-01" db="EMBL/GenBank/DDBJ databases">
        <authorList>
            <person name="Yamashiro T."/>
            <person name="Shiraishi A."/>
            <person name="Satake H."/>
            <person name="Nakayama K."/>
        </authorList>
    </citation>
    <scope>NUCLEOTIDE SEQUENCE</scope>
</reference>
<evidence type="ECO:0000313" key="3">
    <source>
        <dbReference type="Proteomes" id="UP001151760"/>
    </source>
</evidence>
<protein>
    <submittedName>
        <fullName evidence="2">Uncharacterized protein</fullName>
    </submittedName>
</protein>
<sequence length="138" mass="15327">MSNRVLALEVSEDAQAAEIIKLKTIIEKLKKKIHPVISHHKAWLRSVSRLSMKRKLGMKESVSKQGRKNAKPGPTLDGSTFDDLDADHGMDYMDTEEPVTERRLISTAVPEVSTATPMNPPITTNVFEDEDIFLAGAL</sequence>
<proteinExistence type="predicted"/>
<reference evidence="2" key="1">
    <citation type="journal article" date="2022" name="Int. J. Mol. Sci.">
        <title>Draft Genome of Tanacetum Coccineum: Genomic Comparison of Closely Related Tanacetum-Family Plants.</title>
        <authorList>
            <person name="Yamashiro T."/>
            <person name="Shiraishi A."/>
            <person name="Nakayama K."/>
            <person name="Satake H."/>
        </authorList>
    </citation>
    <scope>NUCLEOTIDE SEQUENCE</scope>
</reference>
<accession>A0ABQ4WK99</accession>